<evidence type="ECO:0000313" key="1">
    <source>
        <dbReference type="EMBL" id="RHW34394.1"/>
    </source>
</evidence>
<organism evidence="1 2">
    <name type="scientific">Oceanobacillus profundus</name>
    <dbReference type="NCBI Taxonomy" id="372463"/>
    <lineage>
        <taxon>Bacteria</taxon>
        <taxon>Bacillati</taxon>
        <taxon>Bacillota</taxon>
        <taxon>Bacilli</taxon>
        <taxon>Bacillales</taxon>
        <taxon>Bacillaceae</taxon>
        <taxon>Oceanobacillus</taxon>
    </lineage>
</organism>
<name>A0A417YLX9_9BACI</name>
<sequence length="63" mass="7466">MIRPVWHGITPSSCLFSHCSMDEFAKGRKLVFANRVWKNKVFYSRIAFSNEQEVDIFEVKRNN</sequence>
<dbReference type="EMBL" id="QWEH01000002">
    <property type="protein sequence ID" value="RHW34394.1"/>
    <property type="molecule type" value="Genomic_DNA"/>
</dbReference>
<proteinExistence type="predicted"/>
<reference evidence="1 2" key="1">
    <citation type="journal article" date="2007" name="Int. J. Syst. Evol. Microbiol.">
        <title>Oceanobacillus profundus sp. nov., isolated from a deep-sea sediment core.</title>
        <authorList>
            <person name="Kim Y.G."/>
            <person name="Choi D.H."/>
            <person name="Hyun S."/>
            <person name="Cho B.C."/>
        </authorList>
    </citation>
    <scope>NUCLEOTIDE SEQUENCE [LARGE SCALE GENOMIC DNA]</scope>
    <source>
        <strain evidence="1 2">DSM 18246</strain>
    </source>
</reference>
<evidence type="ECO:0000313" key="2">
    <source>
        <dbReference type="Proteomes" id="UP000285456"/>
    </source>
</evidence>
<comment type="caution">
    <text evidence="1">The sequence shown here is derived from an EMBL/GenBank/DDBJ whole genome shotgun (WGS) entry which is preliminary data.</text>
</comment>
<keyword evidence="2" id="KW-1185">Reference proteome</keyword>
<accession>A0A417YLX9</accession>
<dbReference type="AlphaFoldDB" id="A0A417YLX9"/>
<protein>
    <submittedName>
        <fullName evidence="1">Uncharacterized protein</fullName>
    </submittedName>
</protein>
<gene>
    <name evidence="1" type="ORF">D1B32_04300</name>
</gene>
<dbReference type="Proteomes" id="UP000285456">
    <property type="component" value="Unassembled WGS sequence"/>
</dbReference>